<dbReference type="Pfam" id="PF00575">
    <property type="entry name" value="S1"/>
    <property type="match status" value="3"/>
</dbReference>
<dbReference type="Gene3D" id="2.40.50.140">
    <property type="entry name" value="Nucleic acid-binding proteins"/>
    <property type="match status" value="3"/>
</dbReference>
<protein>
    <submittedName>
        <fullName evidence="6">Predicted protein</fullName>
    </submittedName>
</protein>
<keyword evidence="3" id="KW-0687">Ribonucleoprotein</keyword>
<keyword evidence="7" id="KW-1185">Reference proteome</keyword>
<dbReference type="InterPro" id="IPR035104">
    <property type="entry name" value="Ribosomal_protein_S1-like"/>
</dbReference>
<evidence type="ECO:0000256" key="2">
    <source>
        <dbReference type="ARBA" id="ARBA00022980"/>
    </source>
</evidence>
<gene>
    <name evidence="6" type="ORF">MICPUCDRAFT_45696</name>
</gene>
<feature type="domain" description="S1 motif" evidence="5">
    <location>
        <begin position="127"/>
        <end position="192"/>
    </location>
</feature>
<comment type="similarity">
    <text evidence="1">Belongs to the bacterial ribosomal protein bS1 family.</text>
</comment>
<dbReference type="SUPFAM" id="SSF50249">
    <property type="entry name" value="Nucleic acid-binding proteins"/>
    <property type="match status" value="3"/>
</dbReference>
<feature type="region of interest" description="Disordered" evidence="4">
    <location>
        <begin position="312"/>
        <end position="343"/>
    </location>
</feature>
<proteinExistence type="inferred from homology"/>
<dbReference type="EMBL" id="GG663742">
    <property type="protein sequence ID" value="EEH55332.1"/>
    <property type="molecule type" value="Genomic_DNA"/>
</dbReference>
<dbReference type="GO" id="GO:0003735">
    <property type="term" value="F:structural constituent of ribosome"/>
    <property type="evidence" value="ECO:0007669"/>
    <property type="project" value="TreeGrafter"/>
</dbReference>
<accession>C1MYF2</accession>
<organism evidence="7">
    <name type="scientific">Micromonas pusilla (strain CCMP1545)</name>
    <name type="common">Picoplanktonic green alga</name>
    <dbReference type="NCBI Taxonomy" id="564608"/>
    <lineage>
        <taxon>Eukaryota</taxon>
        <taxon>Viridiplantae</taxon>
        <taxon>Chlorophyta</taxon>
        <taxon>Mamiellophyceae</taxon>
        <taxon>Mamiellales</taxon>
        <taxon>Mamiellaceae</taxon>
        <taxon>Micromonas</taxon>
    </lineage>
</organism>
<dbReference type="PANTHER" id="PTHR10724">
    <property type="entry name" value="30S RIBOSOMAL PROTEIN S1"/>
    <property type="match status" value="1"/>
</dbReference>
<dbReference type="CDD" id="cd04465">
    <property type="entry name" value="S1_RPS1_repeat_ec2_hs2"/>
    <property type="match status" value="1"/>
</dbReference>
<dbReference type="OMA" id="ISHDRIV"/>
<dbReference type="STRING" id="564608.C1MYF2"/>
<keyword evidence="2" id="KW-0689">Ribosomal protein</keyword>
<evidence type="ECO:0000259" key="5">
    <source>
        <dbReference type="PROSITE" id="PS50126"/>
    </source>
</evidence>
<dbReference type="Proteomes" id="UP000001876">
    <property type="component" value="Unassembled WGS sequence"/>
</dbReference>
<dbReference type="SMART" id="SM00316">
    <property type="entry name" value="S1"/>
    <property type="match status" value="3"/>
</dbReference>
<feature type="domain" description="S1 motif" evidence="5">
    <location>
        <begin position="40"/>
        <end position="109"/>
    </location>
</feature>
<evidence type="ECO:0000256" key="3">
    <source>
        <dbReference type="ARBA" id="ARBA00023274"/>
    </source>
</evidence>
<dbReference type="InterPro" id="IPR050437">
    <property type="entry name" value="Ribos_protein_bS1-like"/>
</dbReference>
<dbReference type="PRINTS" id="PR00681">
    <property type="entry name" value="RIBOSOMALS1"/>
</dbReference>
<reference evidence="6 7" key="1">
    <citation type="journal article" date="2009" name="Science">
        <title>Green evolution and dynamic adaptations revealed by genomes of the marine picoeukaryotes Micromonas.</title>
        <authorList>
            <person name="Worden A.Z."/>
            <person name="Lee J.H."/>
            <person name="Mock T."/>
            <person name="Rouze P."/>
            <person name="Simmons M.P."/>
            <person name="Aerts A.L."/>
            <person name="Allen A.E."/>
            <person name="Cuvelier M.L."/>
            <person name="Derelle E."/>
            <person name="Everett M.V."/>
            <person name="Foulon E."/>
            <person name="Grimwood J."/>
            <person name="Gundlach H."/>
            <person name="Henrissat B."/>
            <person name="Napoli C."/>
            <person name="McDonald S.M."/>
            <person name="Parker M.S."/>
            <person name="Rombauts S."/>
            <person name="Salamov A."/>
            <person name="Von Dassow P."/>
            <person name="Badger J.H."/>
            <person name="Coutinho P.M."/>
            <person name="Demir E."/>
            <person name="Dubchak I."/>
            <person name="Gentemann C."/>
            <person name="Eikrem W."/>
            <person name="Gready J.E."/>
            <person name="John U."/>
            <person name="Lanier W."/>
            <person name="Lindquist E.A."/>
            <person name="Lucas S."/>
            <person name="Mayer K.F."/>
            <person name="Moreau H."/>
            <person name="Not F."/>
            <person name="Otillar R."/>
            <person name="Panaud O."/>
            <person name="Pangilinan J."/>
            <person name="Paulsen I."/>
            <person name="Piegu B."/>
            <person name="Poliakov A."/>
            <person name="Robbens S."/>
            <person name="Schmutz J."/>
            <person name="Toulza E."/>
            <person name="Wyss T."/>
            <person name="Zelensky A."/>
            <person name="Zhou K."/>
            <person name="Armbrust E.V."/>
            <person name="Bhattacharya D."/>
            <person name="Goodenough U.W."/>
            <person name="Van de Peer Y."/>
            <person name="Grigoriev I.V."/>
        </authorList>
    </citation>
    <scope>NUCLEOTIDE SEQUENCE [LARGE SCALE GENOMIC DNA]</scope>
    <source>
        <strain evidence="6 7">CCMP1545</strain>
    </source>
</reference>
<feature type="domain" description="S1 motif" evidence="5">
    <location>
        <begin position="206"/>
        <end position="274"/>
    </location>
</feature>
<dbReference type="OrthoDB" id="412781at2759"/>
<dbReference type="KEGG" id="mpp:MICPUCDRAFT_45696"/>
<dbReference type="GO" id="GO:0006412">
    <property type="term" value="P:translation"/>
    <property type="evidence" value="ECO:0007669"/>
    <property type="project" value="TreeGrafter"/>
</dbReference>
<dbReference type="PANTHER" id="PTHR10724:SF7">
    <property type="entry name" value="SMALL RIBOSOMAL SUBUNIT PROTEIN BS1C"/>
    <property type="match status" value="1"/>
</dbReference>
<dbReference type="InterPro" id="IPR003029">
    <property type="entry name" value="S1_domain"/>
</dbReference>
<feature type="compositionally biased region" description="Acidic residues" evidence="4">
    <location>
        <begin position="331"/>
        <end position="343"/>
    </location>
</feature>
<dbReference type="InterPro" id="IPR012340">
    <property type="entry name" value="NA-bd_OB-fold"/>
</dbReference>
<evidence type="ECO:0000313" key="7">
    <source>
        <dbReference type="Proteomes" id="UP000001876"/>
    </source>
</evidence>
<evidence type="ECO:0000256" key="4">
    <source>
        <dbReference type="SAM" id="MobiDB-lite"/>
    </source>
</evidence>
<sequence>MAQRTVLAVVAEEVQAPASKALYDEFAKLLVNYEFSYKSGDRVTGKVFHCDSKGAWVDIGAKAAALCPGSEASLAAVRNAASVFDIGEEYEFEIIRDDDGDGCLTLSVRKIQLEAAWNRCREMQAADEAVSAEVLSVNRGGLLVEVEHLRGFVPQSHIAIRTPNREDLIGQKVPVKFLEVDEDKNRLVMSNRLATDVVSGEGLGVGDVCKGIVQAVKPYGAFVDVGGVSGLLHISQISHDRIVAVENVLSPGDELKVLILSKDAERSRLSLSTKKLEPSPGDMLRNPALVFEKAEEMGRVFRERVAAAEAAAQAEEGAAEELKGMAPSKSEDEDGDAATAEEA</sequence>
<dbReference type="PROSITE" id="PS50126">
    <property type="entry name" value="S1"/>
    <property type="match status" value="3"/>
</dbReference>
<evidence type="ECO:0000313" key="6">
    <source>
        <dbReference type="EMBL" id="EEH55332.1"/>
    </source>
</evidence>
<dbReference type="eggNOG" id="ENOG502QUY8">
    <property type="taxonomic scope" value="Eukaryota"/>
</dbReference>
<name>C1MYF2_MICPC</name>
<dbReference type="GO" id="GO:0003729">
    <property type="term" value="F:mRNA binding"/>
    <property type="evidence" value="ECO:0007669"/>
    <property type="project" value="TreeGrafter"/>
</dbReference>
<dbReference type="RefSeq" id="XP_003060563.1">
    <property type="nucleotide sequence ID" value="XM_003060517.1"/>
</dbReference>
<evidence type="ECO:0000256" key="1">
    <source>
        <dbReference type="ARBA" id="ARBA00006767"/>
    </source>
</evidence>
<dbReference type="GeneID" id="9685727"/>
<dbReference type="AlphaFoldDB" id="C1MYF2"/>